<dbReference type="AlphaFoldDB" id="A0A5J4WNI7"/>
<evidence type="ECO:0000313" key="1">
    <source>
        <dbReference type="EMBL" id="KAA6395759.1"/>
    </source>
</evidence>
<reference evidence="1 2" key="1">
    <citation type="submission" date="2019-03" db="EMBL/GenBank/DDBJ databases">
        <title>Single cell metagenomics reveals metabolic interactions within the superorganism composed of flagellate Streblomastix strix and complex community of Bacteroidetes bacteria on its surface.</title>
        <authorList>
            <person name="Treitli S.C."/>
            <person name="Kolisko M."/>
            <person name="Husnik F."/>
            <person name="Keeling P."/>
            <person name="Hampl V."/>
        </authorList>
    </citation>
    <scope>NUCLEOTIDE SEQUENCE [LARGE SCALE GENOMIC DNA]</scope>
    <source>
        <strain evidence="1">ST1C</strain>
    </source>
</reference>
<sequence length="192" mass="22681">MIVYNGLEKLYSLFKRADISKEMRDQVAICIGRLFRAYIIQDAFRTEIIDSLKELIRDQDKWIRAEYQHPTCQVYLLDNLHRMQYDKKMKKFADRLLTIEFQIPFSSYLTLEICNQSYNNVILYAINSKFNILGFGAKQASSSSQYPHFETISAYRGVGKLYSVFERNDMNKKSKRQSYNLHWQTIQIKGVG</sequence>
<dbReference type="Proteomes" id="UP000324800">
    <property type="component" value="Unassembled WGS sequence"/>
</dbReference>
<gene>
    <name evidence="1" type="ORF">EZS28_008714</name>
</gene>
<organism evidence="1 2">
    <name type="scientific">Streblomastix strix</name>
    <dbReference type="NCBI Taxonomy" id="222440"/>
    <lineage>
        <taxon>Eukaryota</taxon>
        <taxon>Metamonada</taxon>
        <taxon>Preaxostyla</taxon>
        <taxon>Oxymonadida</taxon>
        <taxon>Streblomastigidae</taxon>
        <taxon>Streblomastix</taxon>
    </lineage>
</organism>
<name>A0A5J4WNI7_9EUKA</name>
<evidence type="ECO:0000313" key="2">
    <source>
        <dbReference type="Proteomes" id="UP000324800"/>
    </source>
</evidence>
<dbReference type="EMBL" id="SNRW01001598">
    <property type="protein sequence ID" value="KAA6395759.1"/>
    <property type="molecule type" value="Genomic_DNA"/>
</dbReference>
<protein>
    <submittedName>
        <fullName evidence="1">Uncharacterized protein</fullName>
    </submittedName>
</protein>
<proteinExistence type="predicted"/>
<comment type="caution">
    <text evidence="1">The sequence shown here is derived from an EMBL/GenBank/DDBJ whole genome shotgun (WGS) entry which is preliminary data.</text>
</comment>
<accession>A0A5J4WNI7</accession>